<dbReference type="SMART" id="SM00418">
    <property type="entry name" value="HTH_ARSR"/>
    <property type="match status" value="1"/>
</dbReference>
<dbReference type="OrthoDB" id="9806976at2"/>
<dbReference type="Pfam" id="PF01022">
    <property type="entry name" value="HTH_5"/>
    <property type="match status" value="1"/>
</dbReference>
<gene>
    <name evidence="2" type="ORF">BS329_36720</name>
</gene>
<dbReference type="PROSITE" id="PS50987">
    <property type="entry name" value="HTH_ARSR_2"/>
    <property type="match status" value="1"/>
</dbReference>
<accession>A0A1R0KFV5</accession>
<name>A0A1R0KFV5_9PSEU</name>
<dbReference type="NCBIfam" id="NF033788">
    <property type="entry name" value="HTH_metalloreg"/>
    <property type="match status" value="1"/>
</dbReference>
<proteinExistence type="predicted"/>
<keyword evidence="3" id="KW-1185">Reference proteome</keyword>
<evidence type="ECO:0000259" key="1">
    <source>
        <dbReference type="PROSITE" id="PS50987"/>
    </source>
</evidence>
<dbReference type="SUPFAM" id="SSF46785">
    <property type="entry name" value="Winged helix' DNA-binding domain"/>
    <property type="match status" value="1"/>
</dbReference>
<dbReference type="CDD" id="cd00090">
    <property type="entry name" value="HTH_ARSR"/>
    <property type="match status" value="1"/>
</dbReference>
<dbReference type="InterPro" id="IPR036388">
    <property type="entry name" value="WH-like_DNA-bd_sf"/>
</dbReference>
<dbReference type="EMBL" id="MQUQ01000026">
    <property type="protein sequence ID" value="OLZ44383.1"/>
    <property type="molecule type" value="Genomic_DNA"/>
</dbReference>
<sequence>MPRPVATEDVFRAVADPTRRAALEALMRQRELPVGALADELGVGLPMLSRHLAVLRAAGLVTEQRSGRQRLYRLRPEPLRELYDWAAIFDEFWTERIGGLRAYLDRQAADETEGK</sequence>
<dbReference type="InterPro" id="IPR001845">
    <property type="entry name" value="HTH_ArsR_DNA-bd_dom"/>
</dbReference>
<dbReference type="InterPro" id="IPR011991">
    <property type="entry name" value="ArsR-like_HTH"/>
</dbReference>
<dbReference type="PRINTS" id="PR00778">
    <property type="entry name" value="HTHARSR"/>
</dbReference>
<evidence type="ECO:0000313" key="3">
    <source>
        <dbReference type="Proteomes" id="UP000187486"/>
    </source>
</evidence>
<dbReference type="STRING" id="76021.BS329_36720"/>
<dbReference type="Gene3D" id="1.10.10.10">
    <property type="entry name" value="Winged helix-like DNA-binding domain superfamily/Winged helix DNA-binding domain"/>
    <property type="match status" value="1"/>
</dbReference>
<dbReference type="RefSeq" id="WP_076167565.1">
    <property type="nucleotide sequence ID" value="NZ_JBEZVB010000037.1"/>
</dbReference>
<dbReference type="InterPro" id="IPR036390">
    <property type="entry name" value="WH_DNA-bd_sf"/>
</dbReference>
<dbReference type="AlphaFoldDB" id="A0A1R0KFV5"/>
<dbReference type="Proteomes" id="UP000187486">
    <property type="component" value="Unassembled WGS sequence"/>
</dbReference>
<feature type="domain" description="HTH arsR-type" evidence="1">
    <location>
        <begin position="1"/>
        <end position="94"/>
    </location>
</feature>
<protein>
    <recommendedName>
        <fullName evidence="1">HTH arsR-type domain-containing protein</fullName>
    </recommendedName>
</protein>
<reference evidence="2 3" key="1">
    <citation type="submission" date="2016-01" db="EMBL/GenBank/DDBJ databases">
        <title>Amycolatopsis coloradensis genome sequencing and assembly.</title>
        <authorList>
            <person name="Mayilraj S."/>
        </authorList>
    </citation>
    <scope>NUCLEOTIDE SEQUENCE [LARGE SCALE GENOMIC DNA]</scope>
    <source>
        <strain evidence="2 3">DSM 44225</strain>
    </source>
</reference>
<dbReference type="PANTHER" id="PTHR38600">
    <property type="entry name" value="TRANSCRIPTIONAL REGULATORY PROTEIN"/>
    <property type="match status" value="1"/>
</dbReference>
<organism evidence="2 3">
    <name type="scientific">Amycolatopsis coloradensis</name>
    <dbReference type="NCBI Taxonomy" id="76021"/>
    <lineage>
        <taxon>Bacteria</taxon>
        <taxon>Bacillati</taxon>
        <taxon>Actinomycetota</taxon>
        <taxon>Actinomycetes</taxon>
        <taxon>Pseudonocardiales</taxon>
        <taxon>Pseudonocardiaceae</taxon>
        <taxon>Amycolatopsis</taxon>
    </lineage>
</organism>
<evidence type="ECO:0000313" key="2">
    <source>
        <dbReference type="EMBL" id="OLZ44383.1"/>
    </source>
</evidence>
<comment type="caution">
    <text evidence="2">The sequence shown here is derived from an EMBL/GenBank/DDBJ whole genome shotgun (WGS) entry which is preliminary data.</text>
</comment>
<dbReference type="GO" id="GO:0003700">
    <property type="term" value="F:DNA-binding transcription factor activity"/>
    <property type="evidence" value="ECO:0007669"/>
    <property type="project" value="InterPro"/>
</dbReference>
<dbReference type="PANTHER" id="PTHR38600:SF2">
    <property type="entry name" value="SLL0088 PROTEIN"/>
    <property type="match status" value="1"/>
</dbReference>